<dbReference type="InterPro" id="IPR008271">
    <property type="entry name" value="Ser/Thr_kinase_AS"/>
</dbReference>
<dbReference type="EMBL" id="JBEVCJ010000001">
    <property type="protein sequence ID" value="MET1253801.1"/>
    <property type="molecule type" value="Genomic_DNA"/>
</dbReference>
<dbReference type="Gene3D" id="1.10.510.10">
    <property type="entry name" value="Transferase(Phosphotransferase) domain 1"/>
    <property type="match status" value="1"/>
</dbReference>
<dbReference type="CDD" id="cd14014">
    <property type="entry name" value="STKc_PknB_like"/>
    <property type="match status" value="1"/>
</dbReference>
<dbReference type="PANTHER" id="PTHR43671">
    <property type="entry name" value="SERINE/THREONINE-PROTEIN KINASE NEK"/>
    <property type="match status" value="1"/>
</dbReference>
<sequence length="358" mass="39728">MKGPHTKGNRVASRYEILDFVGEGGMQFVYKAHDEVLDRFVALKTPKDATAEKRFHRSAVVSSRVNHPNVAKTLDYVEENGRPYLVEELIEGFDLSKAILKEVDFLDPFLVAKIFHHLSKGLAASHHAGVVHRDLKPTNIMVTGKYQLTELKITDFGIAKMAEEEIVEAAEGGDITNSTSATAVGALPYMAPEAIDTPRNVTLKADVWSLGAMMYELLTGFKPFGSGLRAVRHIVEGKYDPFPAFITSNPQFSYLSSELISLIESCLSVDVNKRPSADQLVERCSLLCYQVSERFVGTMKNINHGKWGFISVPEQDDVFYHVDSMYGTKPIIGEKVMFSKYVGGGADRALPVVRLKHL</sequence>
<dbReference type="Proteomes" id="UP001548189">
    <property type="component" value="Unassembled WGS sequence"/>
</dbReference>
<reference evidence="1 2" key="1">
    <citation type="submission" date="2024-06" db="EMBL/GenBank/DDBJ databases">
        <authorList>
            <person name="Li F."/>
        </authorList>
    </citation>
    <scope>NUCLEOTIDE SEQUENCE [LARGE SCALE GENOMIC DNA]</scope>
    <source>
        <strain evidence="1 2">GXAS 311</strain>
    </source>
</reference>
<keyword evidence="1" id="KW-0808">Transferase</keyword>
<dbReference type="PROSITE" id="PS00108">
    <property type="entry name" value="PROTEIN_KINASE_ST"/>
    <property type="match status" value="1"/>
</dbReference>
<dbReference type="Gene3D" id="3.30.200.20">
    <property type="entry name" value="Phosphorylase Kinase, domain 1"/>
    <property type="match status" value="1"/>
</dbReference>
<name>A0ABV2BPC5_9GAMM</name>
<dbReference type="GO" id="GO:0004674">
    <property type="term" value="F:protein serine/threonine kinase activity"/>
    <property type="evidence" value="ECO:0007669"/>
    <property type="project" value="UniProtKB-EC"/>
</dbReference>
<protein>
    <submittedName>
        <fullName evidence="1">Serine/threonine-protein kinase</fullName>
        <ecNumber evidence="1">2.7.11.1</ecNumber>
    </submittedName>
</protein>
<comment type="caution">
    <text evidence="1">The sequence shown here is derived from an EMBL/GenBank/DDBJ whole genome shotgun (WGS) entry which is preliminary data.</text>
</comment>
<dbReference type="SMART" id="SM00220">
    <property type="entry name" value="S_TKc"/>
    <property type="match status" value="1"/>
</dbReference>
<proteinExistence type="predicted"/>
<evidence type="ECO:0000313" key="1">
    <source>
        <dbReference type="EMBL" id="MET1253801.1"/>
    </source>
</evidence>
<accession>A0ABV2BPC5</accession>
<gene>
    <name evidence="1" type="ORF">ABVT43_01565</name>
</gene>
<dbReference type="InterPro" id="IPR011009">
    <property type="entry name" value="Kinase-like_dom_sf"/>
</dbReference>
<dbReference type="EC" id="2.7.11.1" evidence="1"/>
<dbReference type="InterPro" id="IPR000719">
    <property type="entry name" value="Prot_kinase_dom"/>
</dbReference>
<keyword evidence="1" id="KW-0418">Kinase</keyword>
<dbReference type="Pfam" id="PF00069">
    <property type="entry name" value="Pkinase"/>
    <property type="match status" value="1"/>
</dbReference>
<dbReference type="SUPFAM" id="SSF56112">
    <property type="entry name" value="Protein kinase-like (PK-like)"/>
    <property type="match status" value="1"/>
</dbReference>
<dbReference type="PROSITE" id="PS50011">
    <property type="entry name" value="PROTEIN_KINASE_DOM"/>
    <property type="match status" value="1"/>
</dbReference>
<dbReference type="PANTHER" id="PTHR43671:SF13">
    <property type="entry name" value="SERINE_THREONINE-PROTEIN KINASE NEK2"/>
    <property type="match status" value="1"/>
</dbReference>
<dbReference type="InterPro" id="IPR050660">
    <property type="entry name" value="NEK_Ser/Thr_kinase"/>
</dbReference>
<evidence type="ECO:0000313" key="2">
    <source>
        <dbReference type="Proteomes" id="UP001548189"/>
    </source>
</evidence>
<organism evidence="1 2">
    <name type="scientific">Aliikangiella maris</name>
    <dbReference type="NCBI Taxonomy" id="3162458"/>
    <lineage>
        <taxon>Bacteria</taxon>
        <taxon>Pseudomonadati</taxon>
        <taxon>Pseudomonadota</taxon>
        <taxon>Gammaproteobacteria</taxon>
        <taxon>Oceanospirillales</taxon>
        <taxon>Pleioneaceae</taxon>
        <taxon>Aliikangiella</taxon>
    </lineage>
</organism>
<keyword evidence="2" id="KW-1185">Reference proteome</keyword>